<sequence>MTTGEQRPATGTLRVWLTQDAYDRLCGELARLRSVPTAADGGAESLEPDVEERHRRQNRIRELEALLHRAAVGETPPDDGIAEPGMVLTVRFDDDRDTETFLLGLRDGAEQDGLEVYSPDSPLGTALLGARQGEQRSYVVPSGATVRVTLIRAVPFGLHYR</sequence>
<dbReference type="GO" id="GO:0003677">
    <property type="term" value="F:DNA binding"/>
    <property type="evidence" value="ECO:0007669"/>
    <property type="project" value="InterPro"/>
</dbReference>
<organism evidence="2 3">
    <name type="scientific">Prauserella muralis</name>
    <dbReference type="NCBI Taxonomy" id="588067"/>
    <lineage>
        <taxon>Bacteria</taxon>
        <taxon>Bacillati</taxon>
        <taxon>Actinomycetota</taxon>
        <taxon>Actinomycetes</taxon>
        <taxon>Pseudonocardiales</taxon>
        <taxon>Pseudonocardiaceae</taxon>
        <taxon>Prauserella</taxon>
    </lineage>
</organism>
<evidence type="ECO:0000313" key="2">
    <source>
        <dbReference type="EMBL" id="PXY27911.1"/>
    </source>
</evidence>
<dbReference type="InterPro" id="IPR036953">
    <property type="entry name" value="GreA/GreB_C_sf"/>
</dbReference>
<dbReference type="RefSeq" id="WP_112281929.1">
    <property type="nucleotide sequence ID" value="NZ_MASW01000002.1"/>
</dbReference>
<dbReference type="EMBL" id="MASW01000002">
    <property type="protein sequence ID" value="PXY27911.1"/>
    <property type="molecule type" value="Genomic_DNA"/>
</dbReference>
<dbReference type="SUPFAM" id="SSF54534">
    <property type="entry name" value="FKBP-like"/>
    <property type="match status" value="1"/>
</dbReference>
<protein>
    <submittedName>
        <fullName evidence="2">Transcription elongation factor GreAB</fullName>
    </submittedName>
</protein>
<keyword evidence="3" id="KW-1185">Reference proteome</keyword>
<comment type="caution">
    <text evidence="2">The sequence shown here is derived from an EMBL/GenBank/DDBJ whole genome shotgun (WGS) entry which is preliminary data.</text>
</comment>
<name>A0A2V4B0W6_9PSEU</name>
<evidence type="ECO:0000259" key="1">
    <source>
        <dbReference type="Pfam" id="PF01272"/>
    </source>
</evidence>
<keyword evidence="2" id="KW-0251">Elongation factor</keyword>
<dbReference type="GO" id="GO:0003746">
    <property type="term" value="F:translation elongation factor activity"/>
    <property type="evidence" value="ECO:0007669"/>
    <property type="project" value="UniProtKB-KW"/>
</dbReference>
<dbReference type="PROSITE" id="PS00830">
    <property type="entry name" value="GREAB_2"/>
    <property type="match status" value="1"/>
</dbReference>
<dbReference type="InterPro" id="IPR001437">
    <property type="entry name" value="Tscrpt_elong_fac_GreA/B_C"/>
</dbReference>
<dbReference type="Pfam" id="PF01272">
    <property type="entry name" value="GreA_GreB"/>
    <property type="match status" value="1"/>
</dbReference>
<accession>A0A2V4B0W6</accession>
<dbReference type="Proteomes" id="UP000249915">
    <property type="component" value="Unassembled WGS sequence"/>
</dbReference>
<proteinExistence type="predicted"/>
<keyword evidence="2" id="KW-0648">Protein biosynthesis</keyword>
<gene>
    <name evidence="2" type="ORF">BAY60_16280</name>
</gene>
<dbReference type="OrthoDB" id="5118809at2"/>
<dbReference type="GO" id="GO:0032784">
    <property type="term" value="P:regulation of DNA-templated transcription elongation"/>
    <property type="evidence" value="ECO:0007669"/>
    <property type="project" value="InterPro"/>
</dbReference>
<dbReference type="InterPro" id="IPR018151">
    <property type="entry name" value="TF_GreA/GreB_CS"/>
</dbReference>
<dbReference type="AlphaFoldDB" id="A0A2V4B0W6"/>
<feature type="domain" description="Transcription elongation factor GreA/GreB C-terminal" evidence="1">
    <location>
        <begin position="81"/>
        <end position="150"/>
    </location>
</feature>
<dbReference type="Gene3D" id="3.10.50.30">
    <property type="entry name" value="Transcription elongation factor, GreA/GreB, C-terminal domain"/>
    <property type="match status" value="1"/>
</dbReference>
<evidence type="ECO:0000313" key="3">
    <source>
        <dbReference type="Proteomes" id="UP000249915"/>
    </source>
</evidence>
<reference evidence="2 3" key="1">
    <citation type="submission" date="2016-07" db="EMBL/GenBank/DDBJ databases">
        <title>Draft genome sequence of Prauserella muralis DSM 45305, isolated from a mould-covered wall in an indoor environment.</title>
        <authorList>
            <person name="Ruckert C."/>
            <person name="Albersmeier A."/>
            <person name="Jiang C.-L."/>
            <person name="Jiang Y."/>
            <person name="Kalinowski J."/>
            <person name="Schneider O."/>
            <person name="Winkler A."/>
            <person name="Zotchev S.B."/>
        </authorList>
    </citation>
    <scope>NUCLEOTIDE SEQUENCE [LARGE SCALE GENOMIC DNA]</scope>
    <source>
        <strain evidence="2 3">DSM 45305</strain>
    </source>
</reference>